<evidence type="ECO:0000313" key="1">
    <source>
        <dbReference type="EMBL" id="GBP80793.1"/>
    </source>
</evidence>
<sequence>MFRRRVGLVKAELALVKNRNKKIKRFTKLKAELATSDHDQRLIMKSHLEPLCFGRFQTFGVDAIHFNMKKIREIRFHSRICSPFSQMIKNDNQCTSHVIQITLGIGSSAVYKILYENRAGPRPDPPRQIEWIRIVMGLTILNHGSINFVLEAPALLPYEHPQQGYPNHYYKLKTETDRGSNPVAPPSDQVSRRSRVIDIDLVNPINEI</sequence>
<dbReference type="EMBL" id="BGZK01001482">
    <property type="protein sequence ID" value="GBP80793.1"/>
    <property type="molecule type" value="Genomic_DNA"/>
</dbReference>
<accession>A0A4C1Z0U5</accession>
<organism evidence="1 2">
    <name type="scientific">Eumeta variegata</name>
    <name type="common">Bagworm moth</name>
    <name type="synonym">Eumeta japonica</name>
    <dbReference type="NCBI Taxonomy" id="151549"/>
    <lineage>
        <taxon>Eukaryota</taxon>
        <taxon>Metazoa</taxon>
        <taxon>Ecdysozoa</taxon>
        <taxon>Arthropoda</taxon>
        <taxon>Hexapoda</taxon>
        <taxon>Insecta</taxon>
        <taxon>Pterygota</taxon>
        <taxon>Neoptera</taxon>
        <taxon>Endopterygota</taxon>
        <taxon>Lepidoptera</taxon>
        <taxon>Glossata</taxon>
        <taxon>Ditrysia</taxon>
        <taxon>Tineoidea</taxon>
        <taxon>Psychidae</taxon>
        <taxon>Oiketicinae</taxon>
        <taxon>Eumeta</taxon>
    </lineage>
</organism>
<keyword evidence="2" id="KW-1185">Reference proteome</keyword>
<proteinExistence type="predicted"/>
<dbReference type="AlphaFoldDB" id="A0A4C1Z0U5"/>
<dbReference type="Proteomes" id="UP000299102">
    <property type="component" value="Unassembled WGS sequence"/>
</dbReference>
<evidence type="ECO:0000313" key="2">
    <source>
        <dbReference type="Proteomes" id="UP000299102"/>
    </source>
</evidence>
<comment type="caution">
    <text evidence="1">The sequence shown here is derived from an EMBL/GenBank/DDBJ whole genome shotgun (WGS) entry which is preliminary data.</text>
</comment>
<protein>
    <submittedName>
        <fullName evidence="1">Uncharacterized protein</fullName>
    </submittedName>
</protein>
<reference evidence="1 2" key="1">
    <citation type="journal article" date="2019" name="Commun. Biol.">
        <title>The bagworm genome reveals a unique fibroin gene that provides high tensile strength.</title>
        <authorList>
            <person name="Kono N."/>
            <person name="Nakamura H."/>
            <person name="Ohtoshi R."/>
            <person name="Tomita M."/>
            <person name="Numata K."/>
            <person name="Arakawa K."/>
        </authorList>
    </citation>
    <scope>NUCLEOTIDE SEQUENCE [LARGE SCALE GENOMIC DNA]</scope>
</reference>
<gene>
    <name evidence="1" type="ORF">EVAR_47279_1</name>
</gene>
<name>A0A4C1Z0U5_EUMVA</name>